<evidence type="ECO:0000313" key="9">
    <source>
        <dbReference type="Proteomes" id="UP000324222"/>
    </source>
</evidence>
<evidence type="ECO:0000256" key="6">
    <source>
        <dbReference type="SAM" id="MobiDB-lite"/>
    </source>
</evidence>
<dbReference type="AlphaFoldDB" id="A0A5B7D1L6"/>
<accession>A0A5B7D1L6</accession>
<dbReference type="GO" id="GO:0000145">
    <property type="term" value="C:exocyst"/>
    <property type="evidence" value="ECO:0007669"/>
    <property type="project" value="InterPro"/>
</dbReference>
<dbReference type="GO" id="GO:0005546">
    <property type="term" value="F:phosphatidylinositol-4,5-bisphosphate binding"/>
    <property type="evidence" value="ECO:0007669"/>
    <property type="project" value="InterPro"/>
</dbReference>
<proteinExistence type="inferred from homology"/>
<evidence type="ECO:0000256" key="3">
    <source>
        <dbReference type="ARBA" id="ARBA00022483"/>
    </source>
</evidence>
<comment type="function">
    <text evidence="5">Component of the exocyst complex involved in the docking of exocytic vesicles with fusion sites on the plasma membrane.</text>
</comment>
<keyword evidence="3 5" id="KW-0268">Exocytosis</keyword>
<dbReference type="GO" id="GO:0006887">
    <property type="term" value="P:exocytosis"/>
    <property type="evidence" value="ECO:0007669"/>
    <property type="project" value="UniProtKB-KW"/>
</dbReference>
<dbReference type="InterPro" id="IPR004140">
    <property type="entry name" value="Exo70"/>
</dbReference>
<dbReference type="SUPFAM" id="SSF74788">
    <property type="entry name" value="Cullin repeat-like"/>
    <property type="match status" value="1"/>
</dbReference>
<feature type="compositionally biased region" description="Polar residues" evidence="6">
    <location>
        <begin position="74"/>
        <end position="89"/>
    </location>
</feature>
<gene>
    <name evidence="8" type="primary">Exoc7</name>
    <name evidence="8" type="ORF">E2C01_007599</name>
</gene>
<comment type="similarity">
    <text evidence="1 5">Belongs to the EXO70 family.</text>
</comment>
<dbReference type="Gene3D" id="1.20.1280.170">
    <property type="entry name" value="Exocyst complex component Exo70"/>
    <property type="match status" value="2"/>
</dbReference>
<feature type="domain" description="Exocyst complex subunit Exo70 C-terminal" evidence="7">
    <location>
        <begin position="153"/>
        <end position="333"/>
    </location>
</feature>
<feature type="region of interest" description="Disordered" evidence="6">
    <location>
        <begin position="123"/>
        <end position="144"/>
    </location>
</feature>
<organism evidence="8 9">
    <name type="scientific">Portunus trituberculatus</name>
    <name type="common">Swimming crab</name>
    <name type="synonym">Neptunus trituberculatus</name>
    <dbReference type="NCBI Taxonomy" id="210409"/>
    <lineage>
        <taxon>Eukaryota</taxon>
        <taxon>Metazoa</taxon>
        <taxon>Ecdysozoa</taxon>
        <taxon>Arthropoda</taxon>
        <taxon>Crustacea</taxon>
        <taxon>Multicrustacea</taxon>
        <taxon>Malacostraca</taxon>
        <taxon>Eumalacostraca</taxon>
        <taxon>Eucarida</taxon>
        <taxon>Decapoda</taxon>
        <taxon>Pleocyemata</taxon>
        <taxon>Brachyura</taxon>
        <taxon>Eubrachyura</taxon>
        <taxon>Portunoidea</taxon>
        <taxon>Portunidae</taxon>
        <taxon>Portuninae</taxon>
        <taxon>Portunus</taxon>
    </lineage>
</organism>
<evidence type="ECO:0000256" key="5">
    <source>
        <dbReference type="RuleBase" id="RU365026"/>
    </source>
</evidence>
<feature type="compositionally biased region" description="Polar residues" evidence="6">
    <location>
        <begin position="125"/>
        <end position="136"/>
    </location>
</feature>
<dbReference type="OrthoDB" id="1922221at2759"/>
<protein>
    <recommendedName>
        <fullName evidence="4 5">Exocyst complex component 7</fullName>
    </recommendedName>
    <alternativeName>
        <fullName evidence="5">Exocyst complex component Exo70</fullName>
    </alternativeName>
</protein>
<keyword evidence="9" id="KW-1185">Reference proteome</keyword>
<name>A0A5B7D1L6_PORTR</name>
<feature type="region of interest" description="Disordered" evidence="6">
    <location>
        <begin position="72"/>
        <end position="107"/>
    </location>
</feature>
<evidence type="ECO:0000256" key="4">
    <source>
        <dbReference type="ARBA" id="ARBA00026169"/>
    </source>
</evidence>
<evidence type="ECO:0000313" key="8">
    <source>
        <dbReference type="EMBL" id="MPC14824.1"/>
    </source>
</evidence>
<keyword evidence="5" id="KW-0653">Protein transport</keyword>
<dbReference type="PANTHER" id="PTHR12542:SF41">
    <property type="entry name" value="EXOCYST COMPLEX COMPONENT 7"/>
    <property type="match status" value="1"/>
</dbReference>
<evidence type="ECO:0000259" key="7">
    <source>
        <dbReference type="Pfam" id="PF03081"/>
    </source>
</evidence>
<dbReference type="Pfam" id="PF03081">
    <property type="entry name" value="Exo70_C"/>
    <property type="match status" value="1"/>
</dbReference>
<keyword evidence="2 5" id="KW-0813">Transport</keyword>
<dbReference type="InterPro" id="IPR016159">
    <property type="entry name" value="Cullin_repeat-like_dom_sf"/>
</dbReference>
<evidence type="ECO:0000256" key="1">
    <source>
        <dbReference type="ARBA" id="ARBA00006756"/>
    </source>
</evidence>
<dbReference type="InterPro" id="IPR046364">
    <property type="entry name" value="Exo70_C"/>
</dbReference>
<dbReference type="Proteomes" id="UP000324222">
    <property type="component" value="Unassembled WGS sequence"/>
</dbReference>
<comment type="caution">
    <text evidence="8">The sequence shown here is derived from an EMBL/GenBank/DDBJ whole genome shotgun (WGS) entry which is preliminary data.</text>
</comment>
<sequence length="356" mass="39314">MFKSASEVTSHEITEINEETLSGVELVPPGVREDLRAIAAWLDKHNNTDRLTVYAKLRSDTLKQSLRALRDYQRSSSMERGQGTGSLNSPGPLRGRLTKVDSTSKSRTLKISNKAKILQKAITGHVSSRRQGSPGHSSYMHGTLTSPHGRVSALHCLAFAEYLLAQQLVPEDRVTRTFEMILKEPMDQLVTEGEGLATQARKSVSRGDYQAMLSVLAMVRHVTNIQPEYDRLLTNCQTSIRAKFAAIIHMLQETCVKALEGFVDSVKSDGERGLPKDGTVHQITNDALRFTKQLPDYAQTLAPILQRDTVLTSSLSNLPRNADASLQAKALLGAYTRFTGTVDNAQFTLNTRCFGE</sequence>
<dbReference type="GO" id="GO:0015031">
    <property type="term" value="P:protein transport"/>
    <property type="evidence" value="ECO:0007669"/>
    <property type="project" value="UniProtKB-KW"/>
</dbReference>
<dbReference type="EMBL" id="VSRR010000381">
    <property type="protein sequence ID" value="MPC14824.1"/>
    <property type="molecule type" value="Genomic_DNA"/>
</dbReference>
<dbReference type="PANTHER" id="PTHR12542">
    <property type="entry name" value="EXOCYST COMPLEX PROTEIN EXO70"/>
    <property type="match status" value="1"/>
</dbReference>
<reference evidence="8 9" key="1">
    <citation type="submission" date="2019-05" db="EMBL/GenBank/DDBJ databases">
        <title>Another draft genome of Portunus trituberculatus and its Hox gene families provides insights of decapod evolution.</title>
        <authorList>
            <person name="Jeong J.-H."/>
            <person name="Song I."/>
            <person name="Kim S."/>
            <person name="Choi T."/>
            <person name="Kim D."/>
            <person name="Ryu S."/>
            <person name="Kim W."/>
        </authorList>
    </citation>
    <scope>NUCLEOTIDE SEQUENCE [LARGE SCALE GENOMIC DNA]</scope>
    <source>
        <tissue evidence="8">Muscle</tissue>
    </source>
</reference>
<evidence type="ECO:0000256" key="2">
    <source>
        <dbReference type="ARBA" id="ARBA00022448"/>
    </source>
</evidence>